<feature type="domain" description="Protein kinase" evidence="17">
    <location>
        <begin position="12"/>
        <end position="265"/>
    </location>
</feature>
<reference evidence="18" key="1">
    <citation type="submission" date="2023-03" db="EMBL/GenBank/DDBJ databases">
        <authorList>
            <person name="Steffen K."/>
            <person name="Cardenas P."/>
        </authorList>
    </citation>
    <scope>NUCLEOTIDE SEQUENCE</scope>
</reference>
<keyword evidence="5" id="KW-0723">Serine/threonine-protein kinase</keyword>
<keyword evidence="6" id="KW-0808">Transferase</keyword>
<dbReference type="Pfam" id="PF00069">
    <property type="entry name" value="Pkinase"/>
    <property type="match status" value="1"/>
</dbReference>
<protein>
    <recommendedName>
        <fullName evidence="3">Serine/threonine-protein kinase PLK4</fullName>
        <ecNumber evidence="2">2.7.11.21</ecNumber>
    </recommendedName>
    <alternativeName>
        <fullName evidence="12">Polo-like kinase 4</fullName>
    </alternativeName>
</protein>
<evidence type="ECO:0000256" key="2">
    <source>
        <dbReference type="ARBA" id="ARBA00012424"/>
    </source>
</evidence>
<feature type="compositionally biased region" description="Polar residues" evidence="16">
    <location>
        <begin position="356"/>
        <end position="395"/>
    </location>
</feature>
<keyword evidence="7 15" id="KW-0547">Nucleotide-binding</keyword>
<keyword evidence="4" id="KW-0963">Cytoplasm</keyword>
<evidence type="ECO:0000256" key="10">
    <source>
        <dbReference type="ARBA" id="ARBA00022843"/>
    </source>
</evidence>
<evidence type="ECO:0000313" key="18">
    <source>
        <dbReference type="EMBL" id="CAI8027432.1"/>
    </source>
</evidence>
<dbReference type="GO" id="GO:0005524">
    <property type="term" value="F:ATP binding"/>
    <property type="evidence" value="ECO:0007669"/>
    <property type="project" value="UniProtKB-UniRule"/>
</dbReference>
<evidence type="ECO:0000259" key="17">
    <source>
        <dbReference type="PROSITE" id="PS50011"/>
    </source>
</evidence>
<dbReference type="FunFam" id="3.30.200.20:FF:000042">
    <property type="entry name" value="Aurora kinase A"/>
    <property type="match status" value="1"/>
</dbReference>
<keyword evidence="10" id="KW-0832">Ubl conjugation</keyword>
<feature type="compositionally biased region" description="Low complexity" evidence="16">
    <location>
        <begin position="319"/>
        <end position="339"/>
    </location>
</feature>
<dbReference type="AlphaFoldDB" id="A0AA35WUV8"/>
<dbReference type="InterPro" id="IPR011009">
    <property type="entry name" value="Kinase-like_dom_sf"/>
</dbReference>
<dbReference type="Proteomes" id="UP001174909">
    <property type="component" value="Unassembled WGS sequence"/>
</dbReference>
<dbReference type="PANTHER" id="PTHR24345">
    <property type="entry name" value="SERINE/THREONINE-PROTEIN KINASE PLK"/>
    <property type="match status" value="1"/>
</dbReference>
<organism evidence="18 19">
    <name type="scientific">Geodia barretti</name>
    <name type="common">Barrett's horny sponge</name>
    <dbReference type="NCBI Taxonomy" id="519541"/>
    <lineage>
        <taxon>Eukaryota</taxon>
        <taxon>Metazoa</taxon>
        <taxon>Porifera</taxon>
        <taxon>Demospongiae</taxon>
        <taxon>Heteroscleromorpha</taxon>
        <taxon>Tetractinellida</taxon>
        <taxon>Astrophorina</taxon>
        <taxon>Geodiidae</taxon>
        <taxon>Geodia</taxon>
    </lineage>
</organism>
<evidence type="ECO:0000256" key="4">
    <source>
        <dbReference type="ARBA" id="ARBA00022490"/>
    </source>
</evidence>
<feature type="compositionally biased region" description="Basic and acidic residues" evidence="16">
    <location>
        <begin position="345"/>
        <end position="354"/>
    </location>
</feature>
<evidence type="ECO:0000256" key="13">
    <source>
        <dbReference type="ARBA" id="ARBA00047802"/>
    </source>
</evidence>
<dbReference type="PROSITE" id="PS00109">
    <property type="entry name" value="PROTEIN_KINASE_TYR"/>
    <property type="match status" value="1"/>
</dbReference>
<dbReference type="FunFam" id="1.10.510.10:FF:000576">
    <property type="entry name" value="Serine/threonine-protein kinase PLK4"/>
    <property type="match status" value="1"/>
</dbReference>
<evidence type="ECO:0000256" key="3">
    <source>
        <dbReference type="ARBA" id="ARBA00020245"/>
    </source>
</evidence>
<accession>A0AA35WUV8</accession>
<dbReference type="SUPFAM" id="SSF56112">
    <property type="entry name" value="Protein kinase-like (PK-like)"/>
    <property type="match status" value="1"/>
</dbReference>
<keyword evidence="9 15" id="KW-0067">ATP-binding</keyword>
<proteinExistence type="predicted"/>
<evidence type="ECO:0000256" key="9">
    <source>
        <dbReference type="ARBA" id="ARBA00022840"/>
    </source>
</evidence>
<comment type="catalytic activity">
    <reaction evidence="14">
        <text>L-seryl-[protein] + ATP = O-phospho-L-seryl-[protein] + ADP + H(+)</text>
        <dbReference type="Rhea" id="RHEA:17989"/>
        <dbReference type="Rhea" id="RHEA-COMP:9863"/>
        <dbReference type="Rhea" id="RHEA-COMP:11604"/>
        <dbReference type="ChEBI" id="CHEBI:15378"/>
        <dbReference type="ChEBI" id="CHEBI:29999"/>
        <dbReference type="ChEBI" id="CHEBI:30616"/>
        <dbReference type="ChEBI" id="CHEBI:83421"/>
        <dbReference type="ChEBI" id="CHEBI:456216"/>
        <dbReference type="EC" id="2.7.11.21"/>
    </reaction>
</comment>
<comment type="caution">
    <text evidence="18">The sequence shown here is derived from an EMBL/GenBank/DDBJ whole genome shotgun (WGS) entry which is preliminary data.</text>
</comment>
<comment type="catalytic activity">
    <reaction evidence="13">
        <text>L-threonyl-[protein] + ATP = O-phospho-L-threonyl-[protein] + ADP + H(+)</text>
        <dbReference type="Rhea" id="RHEA:46608"/>
        <dbReference type="Rhea" id="RHEA-COMP:11060"/>
        <dbReference type="Rhea" id="RHEA-COMP:11605"/>
        <dbReference type="ChEBI" id="CHEBI:15378"/>
        <dbReference type="ChEBI" id="CHEBI:30013"/>
        <dbReference type="ChEBI" id="CHEBI:30616"/>
        <dbReference type="ChEBI" id="CHEBI:61977"/>
        <dbReference type="ChEBI" id="CHEBI:456216"/>
        <dbReference type="EC" id="2.7.11.21"/>
    </reaction>
</comment>
<dbReference type="GO" id="GO:0005634">
    <property type="term" value="C:nucleus"/>
    <property type="evidence" value="ECO:0007669"/>
    <property type="project" value="TreeGrafter"/>
</dbReference>
<evidence type="ECO:0000256" key="15">
    <source>
        <dbReference type="PROSITE-ProRule" id="PRU10141"/>
    </source>
</evidence>
<dbReference type="InterPro" id="IPR017441">
    <property type="entry name" value="Protein_kinase_ATP_BS"/>
</dbReference>
<evidence type="ECO:0000256" key="11">
    <source>
        <dbReference type="ARBA" id="ARBA00023212"/>
    </source>
</evidence>
<evidence type="ECO:0000313" key="19">
    <source>
        <dbReference type="Proteomes" id="UP001174909"/>
    </source>
</evidence>
<feature type="binding site" evidence="15">
    <location>
        <position position="41"/>
    </location>
    <ligand>
        <name>ATP</name>
        <dbReference type="ChEBI" id="CHEBI:30616"/>
    </ligand>
</feature>
<dbReference type="InterPro" id="IPR008266">
    <property type="entry name" value="Tyr_kinase_AS"/>
</dbReference>
<keyword evidence="19" id="KW-1185">Reference proteome</keyword>
<sequence length="464" mass="50780">MSSTFGDKIEDYDVLDLLGKGGFACVYRARSKKNGQEVAIKMIDKKLMQAGSMVARVRNEVEIQSRLKHPAILELFNYFEDNHYVYLVLEVCQNGELNRFLRSSGRRLTEEEARCVFSQVVQGLLYLHSHNILHRDLSLSNLLLTSSMDAKISDFGLATQLKGPGEKHYTMCGTPNYIAPEVASRQAHGLECDVWSLGCMLYTLLVGQPPFDTDGVKGTLNRVVTGDFHMPRHLSVEAQDLISSLLKKNPSQRLTLSQISNHPFMSQPRPPITAPASLGSLDSGHATMTSTSSPHTPHSSPLTASTRGPLRATIRPRGLPASHPPSTLTTSSHPLSALSTHRRSRSVDSIRPKSEATPTNYSQQPHTLSSRRSPLHSSTENMANTRAYNSSTRVNHWNEGRISGGSNKENRSMRGGGGQNGGENSAPLKTRGSTGGGIPFKDRTNTSQNMGQQGERKTGSRGIP</sequence>
<evidence type="ECO:0000256" key="12">
    <source>
        <dbReference type="ARBA" id="ARBA00030332"/>
    </source>
</evidence>
<dbReference type="GO" id="GO:0004674">
    <property type="term" value="F:protein serine/threonine kinase activity"/>
    <property type="evidence" value="ECO:0007669"/>
    <property type="project" value="UniProtKB-KW"/>
</dbReference>
<evidence type="ECO:0000256" key="7">
    <source>
        <dbReference type="ARBA" id="ARBA00022741"/>
    </source>
</evidence>
<dbReference type="InterPro" id="IPR000719">
    <property type="entry name" value="Prot_kinase_dom"/>
</dbReference>
<keyword evidence="11" id="KW-0206">Cytoskeleton</keyword>
<dbReference type="EMBL" id="CASHTH010002278">
    <property type="protein sequence ID" value="CAI8027432.1"/>
    <property type="molecule type" value="Genomic_DNA"/>
</dbReference>
<evidence type="ECO:0000256" key="14">
    <source>
        <dbReference type="ARBA" id="ARBA00048347"/>
    </source>
</evidence>
<dbReference type="PROSITE" id="PS00107">
    <property type="entry name" value="PROTEIN_KINASE_ATP"/>
    <property type="match status" value="1"/>
</dbReference>
<gene>
    <name evidence="18" type="ORF">GBAR_LOCUS15698</name>
</gene>
<evidence type="ECO:0000256" key="8">
    <source>
        <dbReference type="ARBA" id="ARBA00022777"/>
    </source>
</evidence>
<evidence type="ECO:0000256" key="6">
    <source>
        <dbReference type="ARBA" id="ARBA00022679"/>
    </source>
</evidence>
<evidence type="ECO:0000256" key="1">
    <source>
        <dbReference type="ARBA" id="ARBA00004114"/>
    </source>
</evidence>
<comment type="subcellular location">
    <subcellularLocation>
        <location evidence="1">Cytoplasm</location>
        <location evidence="1">Cytoskeleton</location>
        <location evidence="1">Microtubule organizing center</location>
        <location evidence="1">Centrosome</location>
        <location evidence="1">Centriole</location>
    </subcellularLocation>
</comment>
<evidence type="ECO:0000256" key="16">
    <source>
        <dbReference type="SAM" id="MobiDB-lite"/>
    </source>
</evidence>
<dbReference type="Gene3D" id="1.10.510.10">
    <property type="entry name" value="Transferase(Phosphotransferase) domain 1"/>
    <property type="match status" value="1"/>
</dbReference>
<feature type="region of interest" description="Disordered" evidence="16">
    <location>
        <begin position="261"/>
        <end position="464"/>
    </location>
</feature>
<name>A0AA35WUV8_GEOBA</name>
<dbReference type="PROSITE" id="PS50011">
    <property type="entry name" value="PROTEIN_KINASE_DOM"/>
    <property type="match status" value="1"/>
</dbReference>
<dbReference type="PANTHER" id="PTHR24345:SF91">
    <property type="entry name" value="SERINE_THREONINE-PROTEIN KINASE PLK4"/>
    <property type="match status" value="1"/>
</dbReference>
<dbReference type="EC" id="2.7.11.21" evidence="2"/>
<feature type="compositionally biased region" description="Low complexity" evidence="16">
    <location>
        <begin position="285"/>
        <end position="306"/>
    </location>
</feature>
<dbReference type="GO" id="GO:0005814">
    <property type="term" value="C:centriole"/>
    <property type="evidence" value="ECO:0007669"/>
    <property type="project" value="UniProtKB-SubCell"/>
</dbReference>
<evidence type="ECO:0000256" key="5">
    <source>
        <dbReference type="ARBA" id="ARBA00022527"/>
    </source>
</evidence>
<keyword evidence="8 18" id="KW-0418">Kinase</keyword>